<dbReference type="AlphaFoldDB" id="A0A4Y4DTH9"/>
<protein>
    <submittedName>
        <fullName evidence="1">Uncharacterized protein</fullName>
    </submittedName>
</protein>
<dbReference type="EMBL" id="BJNY01000034">
    <property type="protein sequence ID" value="GED07937.1"/>
    <property type="molecule type" value="Genomic_DNA"/>
</dbReference>
<evidence type="ECO:0000313" key="2">
    <source>
        <dbReference type="Proteomes" id="UP000316612"/>
    </source>
</evidence>
<comment type="caution">
    <text evidence="1">The sequence shown here is derived from an EMBL/GenBank/DDBJ whole genome shotgun (WGS) entry which is preliminary data.</text>
</comment>
<evidence type="ECO:0000313" key="1">
    <source>
        <dbReference type="EMBL" id="GED07937.1"/>
    </source>
</evidence>
<proteinExistence type="predicted"/>
<gene>
    <name evidence="1" type="ORF">AUR04nite_34690</name>
</gene>
<reference evidence="1 2" key="1">
    <citation type="submission" date="2019-06" db="EMBL/GenBank/DDBJ databases">
        <title>Whole genome shotgun sequence of Glutamicibacter uratoxydans NBRC 15515.</title>
        <authorList>
            <person name="Hosoyama A."/>
            <person name="Uohara A."/>
            <person name="Ohji S."/>
            <person name="Ichikawa N."/>
        </authorList>
    </citation>
    <scope>NUCLEOTIDE SEQUENCE [LARGE SCALE GENOMIC DNA]</scope>
    <source>
        <strain evidence="1 2">NBRC 15515</strain>
    </source>
</reference>
<dbReference type="Proteomes" id="UP000316612">
    <property type="component" value="Unassembled WGS sequence"/>
</dbReference>
<keyword evidence="2" id="KW-1185">Reference proteome</keyword>
<sequence>MKGDALGRLGADARQPTELVDQFLYSTFVHVRPLSSFGFVIAWSTAFAANVHTSVSPRQFELQGAGSQAALELHDIAVHIALFDDHAAQQALDSGDADER</sequence>
<organism evidence="1 2">
    <name type="scientific">Glutamicibacter uratoxydans</name>
    <name type="common">Arthrobacter uratoxydans</name>
    <dbReference type="NCBI Taxonomy" id="43667"/>
    <lineage>
        <taxon>Bacteria</taxon>
        <taxon>Bacillati</taxon>
        <taxon>Actinomycetota</taxon>
        <taxon>Actinomycetes</taxon>
        <taxon>Micrococcales</taxon>
        <taxon>Micrococcaceae</taxon>
        <taxon>Glutamicibacter</taxon>
    </lineage>
</organism>
<accession>A0A4Y4DTH9</accession>
<name>A0A4Y4DTH9_GLUUR</name>